<dbReference type="Proteomes" id="UP000436989">
    <property type="component" value="Unassembled WGS sequence"/>
</dbReference>
<dbReference type="GO" id="GO:0016787">
    <property type="term" value="F:hydrolase activity"/>
    <property type="evidence" value="ECO:0007669"/>
    <property type="project" value="UniProtKB-KW"/>
</dbReference>
<evidence type="ECO:0000256" key="1">
    <source>
        <dbReference type="ARBA" id="ARBA00022729"/>
    </source>
</evidence>
<feature type="domain" description="Phospholipase/carboxylesterase/thioesterase" evidence="4">
    <location>
        <begin position="119"/>
        <end position="211"/>
    </location>
</feature>
<dbReference type="InterPro" id="IPR003140">
    <property type="entry name" value="PLipase/COase/thioEstase"/>
</dbReference>
<name>A0A6N8GKW9_9MICC</name>
<dbReference type="PANTHER" id="PTHR43037">
    <property type="entry name" value="UNNAMED PRODUCT-RELATED"/>
    <property type="match status" value="1"/>
</dbReference>
<evidence type="ECO:0000259" key="4">
    <source>
        <dbReference type="Pfam" id="PF02230"/>
    </source>
</evidence>
<evidence type="ECO:0000256" key="3">
    <source>
        <dbReference type="SAM" id="MobiDB-lite"/>
    </source>
</evidence>
<reference evidence="5 6" key="1">
    <citation type="submission" date="2019-12" db="EMBL/GenBank/DDBJ databases">
        <authorList>
            <person name="Shi Y."/>
        </authorList>
    </citation>
    <scope>NUCLEOTIDE SEQUENCE [LARGE SCALE GENOMIC DNA]</scope>
    <source>
        <strain evidence="5 6">JCM 17929</strain>
    </source>
</reference>
<keyword evidence="6" id="KW-1185">Reference proteome</keyword>
<dbReference type="Gene3D" id="3.40.50.1820">
    <property type="entry name" value="alpha/beta hydrolase"/>
    <property type="match status" value="1"/>
</dbReference>
<dbReference type="AlphaFoldDB" id="A0A6N8GKW9"/>
<evidence type="ECO:0000256" key="2">
    <source>
        <dbReference type="ARBA" id="ARBA00022801"/>
    </source>
</evidence>
<comment type="caution">
    <text evidence="5">The sequence shown here is derived from an EMBL/GenBank/DDBJ whole genome shotgun (WGS) entry which is preliminary data.</text>
</comment>
<proteinExistence type="predicted"/>
<keyword evidence="1" id="KW-0732">Signal</keyword>
<dbReference type="Pfam" id="PF02230">
    <property type="entry name" value="Abhydrolase_2"/>
    <property type="match status" value="1"/>
</dbReference>
<accession>A0A6N8GKW9</accession>
<gene>
    <name evidence="5" type="ORF">GMA12_11455</name>
</gene>
<organism evidence="5 6">
    <name type="scientific">Kocuria sediminis</name>
    <dbReference type="NCBI Taxonomy" id="1038857"/>
    <lineage>
        <taxon>Bacteria</taxon>
        <taxon>Bacillati</taxon>
        <taxon>Actinomycetota</taxon>
        <taxon>Actinomycetes</taxon>
        <taxon>Micrococcales</taxon>
        <taxon>Micrococcaceae</taxon>
        <taxon>Kocuria</taxon>
    </lineage>
</organism>
<dbReference type="PANTHER" id="PTHR43037:SF5">
    <property type="entry name" value="FERULOYL ESTERASE"/>
    <property type="match status" value="1"/>
</dbReference>
<dbReference type="InterPro" id="IPR029058">
    <property type="entry name" value="AB_hydrolase_fold"/>
</dbReference>
<keyword evidence="2" id="KW-0378">Hydrolase</keyword>
<dbReference type="SUPFAM" id="SSF53474">
    <property type="entry name" value="alpha/beta-Hydrolases"/>
    <property type="match status" value="1"/>
</dbReference>
<feature type="region of interest" description="Disordered" evidence="3">
    <location>
        <begin position="1"/>
        <end position="34"/>
    </location>
</feature>
<protein>
    <submittedName>
        <fullName evidence="5">Phospholipase</fullName>
    </submittedName>
</protein>
<dbReference type="InterPro" id="IPR050955">
    <property type="entry name" value="Plant_Biomass_Hydrol_Est"/>
</dbReference>
<sequence length="237" mass="25248">MWRRPMERRGRRAALSVHPGGVRAGAPTSSGTRALGVETQGDSVLCVPPRPDTARPVPLLVALHGAGGLPRGSLAVLQTIADQYGTAVLVPVSRGTTWDGIRDDYGPDVDVIDRSLRRAFTTVAVDPERIGIAGFSDGASYALGLGLANGHLFGHIMAFSPGFIPPAPRRGHPRIMVTHGVTDPVLPIDRTSRRIVPTLQHTGYDVTYLEFDGAHTVPLDIALQAAEWLGWNDSTTG</sequence>
<dbReference type="EMBL" id="WOGU01000009">
    <property type="protein sequence ID" value="MUN63751.1"/>
    <property type="molecule type" value="Genomic_DNA"/>
</dbReference>
<evidence type="ECO:0000313" key="6">
    <source>
        <dbReference type="Proteomes" id="UP000436989"/>
    </source>
</evidence>
<evidence type="ECO:0000313" key="5">
    <source>
        <dbReference type="EMBL" id="MUN63751.1"/>
    </source>
</evidence>